<comment type="caution">
    <text evidence="1">The sequence shown here is derived from an EMBL/GenBank/DDBJ whole genome shotgun (WGS) entry which is preliminary data.</text>
</comment>
<dbReference type="EMBL" id="LAZR01000898">
    <property type="protein sequence ID" value="KKN55166.1"/>
    <property type="molecule type" value="Genomic_DNA"/>
</dbReference>
<organism evidence="1">
    <name type="scientific">marine sediment metagenome</name>
    <dbReference type="NCBI Taxonomy" id="412755"/>
    <lineage>
        <taxon>unclassified sequences</taxon>
        <taxon>metagenomes</taxon>
        <taxon>ecological metagenomes</taxon>
    </lineage>
</organism>
<evidence type="ECO:0000313" key="1">
    <source>
        <dbReference type="EMBL" id="KKN55166.1"/>
    </source>
</evidence>
<accession>A0A0F9U1E0</accession>
<proteinExistence type="predicted"/>
<protein>
    <submittedName>
        <fullName evidence="1">Uncharacterized protein</fullName>
    </submittedName>
</protein>
<dbReference type="AlphaFoldDB" id="A0A0F9U1E0"/>
<name>A0A0F9U1E0_9ZZZZ</name>
<sequence>MQQGSKPLSSRLVDAAKALTELAPHGHPKFNSLLIEMATLHSKKNADYAGEVEALGNFTRVAKLLEMYPLFSQPQYWRAKVAIVNNLKQFDAVMNALSEGRDLKTDSILTRIDDMIVYWTIVRIMIEEEDIETSVQQRST</sequence>
<reference evidence="1" key="1">
    <citation type="journal article" date="2015" name="Nature">
        <title>Complex archaea that bridge the gap between prokaryotes and eukaryotes.</title>
        <authorList>
            <person name="Spang A."/>
            <person name="Saw J.H."/>
            <person name="Jorgensen S.L."/>
            <person name="Zaremba-Niedzwiedzka K."/>
            <person name="Martijn J."/>
            <person name="Lind A.E."/>
            <person name="van Eijk R."/>
            <person name="Schleper C."/>
            <person name="Guy L."/>
            <person name="Ettema T.J."/>
        </authorList>
    </citation>
    <scope>NUCLEOTIDE SEQUENCE</scope>
</reference>
<gene>
    <name evidence="1" type="ORF">LCGC14_0585380</name>
</gene>